<comment type="caution">
    <text evidence="1">The sequence shown here is derived from an EMBL/GenBank/DDBJ whole genome shotgun (WGS) entry which is preliminary data.</text>
</comment>
<sequence>MYGLVSHYVLYTYQNCGKSRHRRRIETVLAANTNGAVERDTESNPPHQLLLSSDPFATESISSSPPLPYSKLKFVVLGAKL</sequence>
<dbReference type="Proteomes" id="UP000737018">
    <property type="component" value="Unassembled WGS sequence"/>
</dbReference>
<organism evidence="1 2">
    <name type="scientific">Castanea mollissima</name>
    <name type="common">Chinese chestnut</name>
    <dbReference type="NCBI Taxonomy" id="60419"/>
    <lineage>
        <taxon>Eukaryota</taxon>
        <taxon>Viridiplantae</taxon>
        <taxon>Streptophyta</taxon>
        <taxon>Embryophyta</taxon>
        <taxon>Tracheophyta</taxon>
        <taxon>Spermatophyta</taxon>
        <taxon>Magnoliopsida</taxon>
        <taxon>eudicotyledons</taxon>
        <taxon>Gunneridae</taxon>
        <taxon>Pentapetalae</taxon>
        <taxon>rosids</taxon>
        <taxon>fabids</taxon>
        <taxon>Fagales</taxon>
        <taxon>Fagaceae</taxon>
        <taxon>Castanea</taxon>
    </lineage>
</organism>
<protein>
    <submittedName>
        <fullName evidence="1">Uncharacterized protein</fullName>
    </submittedName>
</protein>
<evidence type="ECO:0000313" key="2">
    <source>
        <dbReference type="Proteomes" id="UP000737018"/>
    </source>
</evidence>
<name>A0A8J4R5H2_9ROSI</name>
<accession>A0A8J4R5H2</accession>
<evidence type="ECO:0000313" key="1">
    <source>
        <dbReference type="EMBL" id="KAF3965377.1"/>
    </source>
</evidence>
<proteinExistence type="predicted"/>
<dbReference type="AlphaFoldDB" id="A0A8J4R5H2"/>
<gene>
    <name evidence="1" type="ORF">CMV_010424</name>
</gene>
<reference evidence="1" key="1">
    <citation type="submission" date="2020-03" db="EMBL/GenBank/DDBJ databases">
        <title>Castanea mollissima Vanexum genome sequencing.</title>
        <authorList>
            <person name="Staton M."/>
        </authorList>
    </citation>
    <scope>NUCLEOTIDE SEQUENCE</scope>
    <source>
        <tissue evidence="1">Leaf</tissue>
    </source>
</reference>
<keyword evidence="2" id="KW-1185">Reference proteome</keyword>
<dbReference type="EMBL" id="JRKL02001202">
    <property type="protein sequence ID" value="KAF3965377.1"/>
    <property type="molecule type" value="Genomic_DNA"/>
</dbReference>